<organism evidence="1">
    <name type="scientific">Pararge aegeria</name>
    <name type="common">speckled wood butterfly</name>
    <dbReference type="NCBI Taxonomy" id="116150"/>
    <lineage>
        <taxon>Eukaryota</taxon>
        <taxon>Metazoa</taxon>
        <taxon>Ecdysozoa</taxon>
        <taxon>Arthropoda</taxon>
        <taxon>Hexapoda</taxon>
        <taxon>Insecta</taxon>
        <taxon>Pterygota</taxon>
        <taxon>Neoptera</taxon>
        <taxon>Endopterygota</taxon>
        <taxon>Lepidoptera</taxon>
        <taxon>Glossata</taxon>
        <taxon>Ditrysia</taxon>
        <taxon>Papilionoidea</taxon>
        <taxon>Nymphalidae</taxon>
        <taxon>Satyrinae</taxon>
        <taxon>Satyrini</taxon>
        <taxon>Parargina</taxon>
        <taxon>Pararge</taxon>
    </lineage>
</organism>
<name>S4P066_9NEOP</name>
<dbReference type="AlphaFoldDB" id="S4P066"/>
<proteinExistence type="predicted"/>
<feature type="non-terminal residue" evidence="1">
    <location>
        <position position="83"/>
    </location>
</feature>
<dbReference type="EMBL" id="GAIX01009476">
    <property type="protein sequence ID" value="JAA83084.1"/>
    <property type="molecule type" value="Transcribed_RNA"/>
</dbReference>
<reference evidence="1" key="2">
    <citation type="submission" date="2013-05" db="EMBL/GenBank/DDBJ databases">
        <authorList>
            <person name="Carter J.-M."/>
            <person name="Baker S.C."/>
            <person name="Pink R."/>
            <person name="Carter D.R.F."/>
            <person name="Collins A."/>
            <person name="Tomlin J."/>
            <person name="Gibbs M."/>
            <person name="Breuker C.J."/>
        </authorList>
    </citation>
    <scope>NUCLEOTIDE SEQUENCE</scope>
    <source>
        <tissue evidence="1">Ovary</tissue>
    </source>
</reference>
<evidence type="ECO:0000313" key="1">
    <source>
        <dbReference type="EMBL" id="JAA83084.1"/>
    </source>
</evidence>
<accession>S4P066</accession>
<reference evidence="1" key="1">
    <citation type="journal article" date="2013" name="BMC Genomics">
        <title>Unscrambling butterfly oogenesis.</title>
        <authorList>
            <person name="Carter J.M."/>
            <person name="Baker S.C."/>
            <person name="Pink R."/>
            <person name="Carter D.R."/>
            <person name="Collins A."/>
            <person name="Tomlin J."/>
            <person name="Gibbs M."/>
            <person name="Breuker C.J."/>
        </authorList>
    </citation>
    <scope>NUCLEOTIDE SEQUENCE</scope>
    <source>
        <tissue evidence="1">Ovary</tissue>
    </source>
</reference>
<protein>
    <submittedName>
        <fullName evidence="1">Uncharacterized protein</fullName>
    </submittedName>
</protein>
<sequence>MVEHCRSCSLHALRIIALFIDDRFQLTVRWVISLVQFNKKKTFISSRPNIISSFKMSSQFVCSDSTKKPARDSGVVLVQHHFT</sequence>